<dbReference type="InterPro" id="IPR000073">
    <property type="entry name" value="AB_hydrolase_1"/>
</dbReference>
<dbReference type="Pfam" id="PF00561">
    <property type="entry name" value="Abhydrolase_1"/>
    <property type="match status" value="1"/>
</dbReference>
<dbReference type="Gene3D" id="3.40.50.1820">
    <property type="entry name" value="alpha/beta hydrolase"/>
    <property type="match status" value="1"/>
</dbReference>
<dbReference type="EMBL" id="CP042305">
    <property type="protein sequence ID" value="QDZ15284.1"/>
    <property type="molecule type" value="Genomic_DNA"/>
</dbReference>
<dbReference type="GO" id="GO:0016020">
    <property type="term" value="C:membrane"/>
    <property type="evidence" value="ECO:0007669"/>
    <property type="project" value="TreeGrafter"/>
</dbReference>
<dbReference type="GO" id="GO:0016787">
    <property type="term" value="F:hydrolase activity"/>
    <property type="evidence" value="ECO:0007669"/>
    <property type="project" value="UniProtKB-KW"/>
</dbReference>
<dbReference type="OrthoDB" id="27092at2"/>
<dbReference type="Proteomes" id="UP000320216">
    <property type="component" value="Chromosome"/>
</dbReference>
<gene>
    <name evidence="2" type="ORF">FPZ11_11400</name>
</gene>
<dbReference type="SUPFAM" id="SSF53474">
    <property type="entry name" value="alpha/beta-Hydrolases"/>
    <property type="match status" value="1"/>
</dbReference>
<sequence>MPHLSVPGAELYYEAEGPASAPALLLVHAGCATLRMWDPIVADLAADHFVVRFDTRGYGATRSDDVAFSDRADAVDVLEHLGVAEACVVGSSRGGRIGLDLALSRPEFVTGVMTVGSRPSGFPDTELTDAEDAACDALDDAYEDEDWERFGRLETSLSVIGPLRDENRLDPEFVATAYALNRPNAARRSESPVSIPEEPSAYERIVDLQVPLLATVGEYDLSPELAAQQFLVSAAPRAEGYIFSDTARLPSVEHPREFADVLRGWLAKHGL</sequence>
<evidence type="ECO:0000313" key="3">
    <source>
        <dbReference type="Proteomes" id="UP000320216"/>
    </source>
</evidence>
<feature type="domain" description="AB hydrolase-1" evidence="1">
    <location>
        <begin position="22"/>
        <end position="255"/>
    </location>
</feature>
<proteinExistence type="predicted"/>
<keyword evidence="3" id="KW-1185">Reference proteome</keyword>
<evidence type="ECO:0000259" key="1">
    <source>
        <dbReference type="Pfam" id="PF00561"/>
    </source>
</evidence>
<dbReference type="InterPro" id="IPR050266">
    <property type="entry name" value="AB_hydrolase_sf"/>
</dbReference>
<dbReference type="PANTHER" id="PTHR43798:SF33">
    <property type="entry name" value="HYDROLASE, PUTATIVE (AFU_ORTHOLOGUE AFUA_2G14860)-RELATED"/>
    <property type="match status" value="1"/>
</dbReference>
<organism evidence="2 3">
    <name type="scientific">Humibacter ginsenosidimutans</name>
    <dbReference type="NCBI Taxonomy" id="2599293"/>
    <lineage>
        <taxon>Bacteria</taxon>
        <taxon>Bacillati</taxon>
        <taxon>Actinomycetota</taxon>
        <taxon>Actinomycetes</taxon>
        <taxon>Micrococcales</taxon>
        <taxon>Microbacteriaceae</taxon>
        <taxon>Humibacter</taxon>
    </lineage>
</organism>
<dbReference type="AlphaFoldDB" id="A0A5B8M5Q4"/>
<keyword evidence="2" id="KW-0378">Hydrolase</keyword>
<accession>A0A5B8M5Q4</accession>
<dbReference type="KEGG" id="huw:FPZ11_11400"/>
<dbReference type="RefSeq" id="WP_146321013.1">
    <property type="nucleotide sequence ID" value="NZ_CP042305.1"/>
</dbReference>
<evidence type="ECO:0000313" key="2">
    <source>
        <dbReference type="EMBL" id="QDZ15284.1"/>
    </source>
</evidence>
<dbReference type="InterPro" id="IPR029058">
    <property type="entry name" value="AB_hydrolase_fold"/>
</dbReference>
<protein>
    <submittedName>
        <fullName evidence="2">Alpha/beta fold hydrolase</fullName>
    </submittedName>
</protein>
<dbReference type="PANTHER" id="PTHR43798">
    <property type="entry name" value="MONOACYLGLYCEROL LIPASE"/>
    <property type="match status" value="1"/>
</dbReference>
<name>A0A5B8M5Q4_9MICO</name>
<reference evidence="2 3" key="1">
    <citation type="submission" date="2019-07" db="EMBL/GenBank/DDBJ databases">
        <title>Full genome sequence of Humibacter sp. WJ7-1.</title>
        <authorList>
            <person name="Im W.-T."/>
        </authorList>
    </citation>
    <scope>NUCLEOTIDE SEQUENCE [LARGE SCALE GENOMIC DNA]</scope>
    <source>
        <strain evidence="2 3">WJ7-1</strain>
    </source>
</reference>